<name>A0A0F7L5W3_9VIRU</name>
<dbReference type="EMBL" id="KR029582">
    <property type="protein sequence ID" value="AKH46411.1"/>
    <property type="molecule type" value="Genomic_DNA"/>
</dbReference>
<accession>A0A0F7L5W3</accession>
<sequence length="77" mass="8881">MKDCEINSKALIRNLECGIEKLKKGATLGEALNEAELAYGRMHQDDRDRVRETLTPIPSRKYEKMLDRTIQKYGNRG</sequence>
<protein>
    <submittedName>
        <fullName evidence="1">Uncharacterized protein</fullName>
    </submittedName>
</protein>
<proteinExistence type="predicted"/>
<reference evidence="1" key="1">
    <citation type="journal article" date="2015" name="Front. Microbiol.">
        <title>Combining genomic sequencing methods to explore viral diversity and reveal potential virus-host interactions.</title>
        <authorList>
            <person name="Chow C.E."/>
            <person name="Winget D.M."/>
            <person name="White R.A.III."/>
            <person name="Hallam S.J."/>
            <person name="Suttle C.A."/>
        </authorList>
    </citation>
    <scope>NUCLEOTIDE SEQUENCE</scope>
    <source>
        <strain evidence="1">Anoxic3_7</strain>
    </source>
</reference>
<reference evidence="1" key="2">
    <citation type="submission" date="2015-03" db="EMBL/GenBank/DDBJ databases">
        <authorList>
            <person name="Chow C.-E.T."/>
            <person name="Winget D.M."/>
            <person name="White R.A.III."/>
            <person name="Hallam S.J."/>
            <person name="Suttle C.A."/>
        </authorList>
    </citation>
    <scope>NUCLEOTIDE SEQUENCE</scope>
    <source>
        <strain evidence="1">Anoxic3_7</strain>
    </source>
</reference>
<organism evidence="1">
    <name type="scientific">uncultured marine virus</name>
    <dbReference type="NCBI Taxonomy" id="186617"/>
    <lineage>
        <taxon>Viruses</taxon>
        <taxon>environmental samples</taxon>
    </lineage>
</organism>
<evidence type="ECO:0000313" key="1">
    <source>
        <dbReference type="EMBL" id="AKH46411.1"/>
    </source>
</evidence>